<comment type="caution">
    <text evidence="1">The sequence shown here is derived from an EMBL/GenBank/DDBJ whole genome shotgun (WGS) entry which is preliminary data.</text>
</comment>
<evidence type="ECO:0000313" key="2">
    <source>
        <dbReference type="Proteomes" id="UP000003172"/>
    </source>
</evidence>
<dbReference type="EMBL" id="CAII01000340">
    <property type="protein sequence ID" value="CCH97924.1"/>
    <property type="molecule type" value="Genomic_DNA"/>
</dbReference>
<dbReference type="HOGENOM" id="CLU_2936421_0_0_3"/>
<dbReference type="AlphaFoldDB" id="I4FQJ9"/>
<organism evidence="1 2">
    <name type="scientific">Microcystis aeruginosa PCC 9717</name>
    <dbReference type="NCBI Taxonomy" id="1160286"/>
    <lineage>
        <taxon>Bacteria</taxon>
        <taxon>Bacillati</taxon>
        <taxon>Cyanobacteriota</taxon>
        <taxon>Cyanophyceae</taxon>
        <taxon>Oscillatoriophycideae</taxon>
        <taxon>Chroococcales</taxon>
        <taxon>Microcystaceae</taxon>
        <taxon>Microcystis</taxon>
    </lineage>
</organism>
<dbReference type="Proteomes" id="UP000003172">
    <property type="component" value="Unassembled WGS sequence"/>
</dbReference>
<name>I4FQJ9_MICAE</name>
<gene>
    <name evidence="1" type="ORF">MICAB_4040003</name>
</gene>
<evidence type="ECO:0000313" key="1">
    <source>
        <dbReference type="EMBL" id="CCH97924.1"/>
    </source>
</evidence>
<reference evidence="1 2" key="1">
    <citation type="submission" date="2012-04" db="EMBL/GenBank/DDBJ databases">
        <authorList>
            <person name="Genoscope - CEA"/>
        </authorList>
    </citation>
    <scope>NUCLEOTIDE SEQUENCE [LARGE SCALE GENOMIC DNA]</scope>
    <source>
        <strain evidence="1 2">9717</strain>
    </source>
</reference>
<protein>
    <submittedName>
        <fullName evidence="1">Uncharacterized protein</fullName>
    </submittedName>
</protein>
<proteinExistence type="predicted"/>
<accession>I4FQJ9</accession>
<dbReference type="RefSeq" id="WP_002760643.1">
    <property type="nucleotide sequence ID" value="NZ_HE972720.1"/>
</dbReference>
<sequence length="59" mass="6134">MCMVRSPKSSAGAVGATLGNAPYGDGDLLRSAFGIALKQSTTRAAIIVGWVDVRKPNQE</sequence>